<dbReference type="InterPro" id="IPR000515">
    <property type="entry name" value="MetI-like"/>
</dbReference>
<name>A0A6N9YKD2_9ACTN</name>
<evidence type="ECO:0000256" key="6">
    <source>
        <dbReference type="ARBA" id="ARBA00023136"/>
    </source>
</evidence>
<protein>
    <submittedName>
        <fullName evidence="9">Sugar ABC transporter permease</fullName>
    </submittedName>
</protein>
<evidence type="ECO:0000256" key="4">
    <source>
        <dbReference type="ARBA" id="ARBA00022692"/>
    </source>
</evidence>
<evidence type="ECO:0000313" key="10">
    <source>
        <dbReference type="Proteomes" id="UP000469185"/>
    </source>
</evidence>
<evidence type="ECO:0000256" key="5">
    <source>
        <dbReference type="ARBA" id="ARBA00022989"/>
    </source>
</evidence>
<keyword evidence="2 7" id="KW-0813">Transport</keyword>
<evidence type="ECO:0000259" key="8">
    <source>
        <dbReference type="PROSITE" id="PS50928"/>
    </source>
</evidence>
<keyword evidence="5 7" id="KW-1133">Transmembrane helix</keyword>
<dbReference type="AlphaFoldDB" id="A0A6N9YKD2"/>
<reference evidence="9 10" key="1">
    <citation type="submission" date="2020-02" db="EMBL/GenBank/DDBJ databases">
        <authorList>
            <person name="Li X.-J."/>
            <person name="Feng X.-M."/>
        </authorList>
    </citation>
    <scope>NUCLEOTIDE SEQUENCE [LARGE SCALE GENOMIC DNA]</scope>
    <source>
        <strain evidence="9 10">CGMCC 4.7225</strain>
    </source>
</reference>
<keyword evidence="4 7" id="KW-0812">Transmembrane</keyword>
<dbReference type="Pfam" id="PF00528">
    <property type="entry name" value="BPD_transp_1"/>
    <property type="match status" value="1"/>
</dbReference>
<dbReference type="PROSITE" id="PS50928">
    <property type="entry name" value="ABC_TM1"/>
    <property type="match status" value="1"/>
</dbReference>
<dbReference type="Gene3D" id="1.10.3720.10">
    <property type="entry name" value="MetI-like"/>
    <property type="match status" value="1"/>
</dbReference>
<dbReference type="InterPro" id="IPR035906">
    <property type="entry name" value="MetI-like_sf"/>
</dbReference>
<dbReference type="PANTHER" id="PTHR30193">
    <property type="entry name" value="ABC TRANSPORTER PERMEASE PROTEIN"/>
    <property type="match status" value="1"/>
</dbReference>
<dbReference type="SUPFAM" id="SSF161098">
    <property type="entry name" value="MetI-like"/>
    <property type="match status" value="1"/>
</dbReference>
<evidence type="ECO:0000256" key="7">
    <source>
        <dbReference type="RuleBase" id="RU363032"/>
    </source>
</evidence>
<evidence type="ECO:0000256" key="1">
    <source>
        <dbReference type="ARBA" id="ARBA00004651"/>
    </source>
</evidence>
<feature type="transmembrane region" description="Helical" evidence="7">
    <location>
        <begin position="215"/>
        <end position="235"/>
    </location>
</feature>
<dbReference type="PANTHER" id="PTHR30193:SF37">
    <property type="entry name" value="INNER MEMBRANE ABC TRANSPORTER PERMEASE PROTEIN YCJO"/>
    <property type="match status" value="1"/>
</dbReference>
<feature type="transmembrane region" description="Helical" evidence="7">
    <location>
        <begin position="79"/>
        <end position="100"/>
    </location>
</feature>
<comment type="similarity">
    <text evidence="7">Belongs to the binding-protein-dependent transport system permease family.</text>
</comment>
<comment type="caution">
    <text evidence="9">The sequence shown here is derived from an EMBL/GenBank/DDBJ whole genome shotgun (WGS) entry which is preliminary data.</text>
</comment>
<dbReference type="EMBL" id="JAAGOB010000004">
    <property type="protein sequence ID" value="NED95370.1"/>
    <property type="molecule type" value="Genomic_DNA"/>
</dbReference>
<dbReference type="GO" id="GO:0055085">
    <property type="term" value="P:transmembrane transport"/>
    <property type="evidence" value="ECO:0007669"/>
    <property type="project" value="InterPro"/>
</dbReference>
<dbReference type="InterPro" id="IPR051393">
    <property type="entry name" value="ABC_transporter_permease"/>
</dbReference>
<dbReference type="CDD" id="cd06261">
    <property type="entry name" value="TM_PBP2"/>
    <property type="match status" value="1"/>
</dbReference>
<keyword evidence="3" id="KW-1003">Cell membrane</keyword>
<dbReference type="GO" id="GO:0005886">
    <property type="term" value="C:plasma membrane"/>
    <property type="evidence" value="ECO:0007669"/>
    <property type="project" value="UniProtKB-SubCell"/>
</dbReference>
<evidence type="ECO:0000256" key="2">
    <source>
        <dbReference type="ARBA" id="ARBA00022448"/>
    </source>
</evidence>
<keyword evidence="6 7" id="KW-0472">Membrane</keyword>
<sequence length="299" mass="32154">MRRGNSAGGRRRRVTAVSLWFVVPALVIYGLVVIYPSISGAVYAFTDWRGGSSASFVGLRNFRELLSDPKTAGALRNTMLLTVVGTVVQTVLGLLLALALNSAIKSRNLLRTLFFAPALLPPVVIAVLWQYLYTPGGVIDRVLDTFGLGALSQNWLGNSSVALWSVLAVIVWQNVGLTMVIYLAGLQGIPDELYEAASIDGAGTMASFWNVTRPMLAPATTIAVALIMISNLKLFDQVFVMTGGGPGYATETLSLVMYKEAFVLGHYGYGAAVALVLTMLVAALVFVQVTITRRFEVEQ</sequence>
<proteinExistence type="inferred from homology"/>
<feature type="transmembrane region" description="Helical" evidence="7">
    <location>
        <begin position="161"/>
        <end position="184"/>
    </location>
</feature>
<feature type="transmembrane region" description="Helical" evidence="7">
    <location>
        <begin position="267"/>
        <end position="287"/>
    </location>
</feature>
<feature type="domain" description="ABC transmembrane type-1" evidence="8">
    <location>
        <begin position="75"/>
        <end position="288"/>
    </location>
</feature>
<feature type="transmembrane region" description="Helical" evidence="7">
    <location>
        <begin position="112"/>
        <end position="132"/>
    </location>
</feature>
<evidence type="ECO:0000313" key="9">
    <source>
        <dbReference type="EMBL" id="NED95370.1"/>
    </source>
</evidence>
<feature type="transmembrane region" description="Helical" evidence="7">
    <location>
        <begin position="21"/>
        <end position="45"/>
    </location>
</feature>
<accession>A0A6N9YKD2</accession>
<dbReference type="Proteomes" id="UP000469185">
    <property type="component" value="Unassembled WGS sequence"/>
</dbReference>
<comment type="subcellular location">
    <subcellularLocation>
        <location evidence="1 7">Cell membrane</location>
        <topology evidence="1 7">Multi-pass membrane protein</topology>
    </subcellularLocation>
</comment>
<keyword evidence="10" id="KW-1185">Reference proteome</keyword>
<evidence type="ECO:0000256" key="3">
    <source>
        <dbReference type="ARBA" id="ARBA00022475"/>
    </source>
</evidence>
<organism evidence="9 10">
    <name type="scientific">Phytoactinopolyspora alkaliphila</name>
    <dbReference type="NCBI Taxonomy" id="1783498"/>
    <lineage>
        <taxon>Bacteria</taxon>
        <taxon>Bacillati</taxon>
        <taxon>Actinomycetota</taxon>
        <taxon>Actinomycetes</taxon>
        <taxon>Jiangellales</taxon>
        <taxon>Jiangellaceae</taxon>
        <taxon>Phytoactinopolyspora</taxon>
    </lineage>
</organism>
<gene>
    <name evidence="9" type="ORF">G1H11_08580</name>
</gene>